<evidence type="ECO:0000256" key="7">
    <source>
        <dbReference type="PIRSR" id="PIRSR602401-1"/>
    </source>
</evidence>
<dbReference type="PROSITE" id="PS00086">
    <property type="entry name" value="CYTOCHROME_P450"/>
    <property type="match status" value="1"/>
</dbReference>
<dbReference type="EMBL" id="JAPQKO010000002">
    <property type="protein sequence ID" value="KAJ5179471.1"/>
    <property type="molecule type" value="Genomic_DNA"/>
</dbReference>
<evidence type="ECO:0000256" key="1">
    <source>
        <dbReference type="ARBA" id="ARBA00001971"/>
    </source>
</evidence>
<feature type="transmembrane region" description="Helical" evidence="9">
    <location>
        <begin position="6"/>
        <end position="23"/>
    </location>
</feature>
<comment type="caution">
    <text evidence="10">The sequence shown here is derived from an EMBL/GenBank/DDBJ whole genome shotgun (WGS) entry which is preliminary data.</text>
</comment>
<dbReference type="GO" id="GO:0004497">
    <property type="term" value="F:monooxygenase activity"/>
    <property type="evidence" value="ECO:0007669"/>
    <property type="project" value="UniProtKB-KW"/>
</dbReference>
<dbReference type="PANTHER" id="PTHR24305:SF96">
    <property type="entry name" value="CYTOCHROME P450 MONOOXYGENASE STCB-RELATED"/>
    <property type="match status" value="1"/>
</dbReference>
<dbReference type="GO" id="GO:0020037">
    <property type="term" value="F:heme binding"/>
    <property type="evidence" value="ECO:0007669"/>
    <property type="project" value="InterPro"/>
</dbReference>
<dbReference type="InterPro" id="IPR001128">
    <property type="entry name" value="Cyt_P450"/>
</dbReference>
<organism evidence="10 11">
    <name type="scientific">Penicillium capsulatum</name>
    <dbReference type="NCBI Taxonomy" id="69766"/>
    <lineage>
        <taxon>Eukaryota</taxon>
        <taxon>Fungi</taxon>
        <taxon>Dikarya</taxon>
        <taxon>Ascomycota</taxon>
        <taxon>Pezizomycotina</taxon>
        <taxon>Eurotiomycetes</taxon>
        <taxon>Eurotiomycetidae</taxon>
        <taxon>Eurotiales</taxon>
        <taxon>Aspergillaceae</taxon>
        <taxon>Penicillium</taxon>
    </lineage>
</organism>
<proteinExistence type="inferred from homology"/>
<reference evidence="10" key="1">
    <citation type="submission" date="2022-11" db="EMBL/GenBank/DDBJ databases">
        <authorList>
            <person name="Petersen C."/>
        </authorList>
    </citation>
    <scope>NUCLEOTIDE SEQUENCE</scope>
    <source>
        <strain evidence="10">IBT 21917</strain>
    </source>
</reference>
<dbReference type="Pfam" id="PF00067">
    <property type="entry name" value="p450"/>
    <property type="match status" value="1"/>
</dbReference>
<evidence type="ECO:0000256" key="5">
    <source>
        <dbReference type="ARBA" id="ARBA00023002"/>
    </source>
</evidence>
<reference evidence="10" key="2">
    <citation type="journal article" date="2023" name="IMA Fungus">
        <title>Comparative genomic study of the Penicillium genus elucidates a diverse pangenome and 15 lateral gene transfer events.</title>
        <authorList>
            <person name="Petersen C."/>
            <person name="Sorensen T."/>
            <person name="Nielsen M.R."/>
            <person name="Sondergaard T.E."/>
            <person name="Sorensen J.L."/>
            <person name="Fitzpatrick D.A."/>
            <person name="Frisvad J.C."/>
            <person name="Nielsen K.L."/>
        </authorList>
    </citation>
    <scope>NUCLEOTIDE SEQUENCE</scope>
    <source>
        <strain evidence="10">IBT 21917</strain>
    </source>
</reference>
<sequence>MLNVSTINLAGLGIGVFILTLLYRRLASPIARIPGPEISNWTELVYSYYWLTGKAPIYVHHLHETYGPIVRTSPTQVDICDTSAVKEIHRTNTTFRKSTWYSTFVTGHVHNLFSATDPAFHGTRRRLLASPMADSSLQRVQPVIESHIRLAVSKMRQEIQTRGVTDVYQWWFFMATDIIGELTFGESFRMLETGKKTQYILDLETVASSGPIRTTFPNLLKIAPYLPLSAIKRVAERGKRIVQYAEQSVQRYKNMIAQNPENPKPTLFTKLFDTEKSGLTFDDIRQEAQSYIIAGSDTTTVTMTYLTHAVSSDTRIRDKLVAELASLPADFSDNDLRNLPYLKIVILETLRLYSAVPFGLPRTVPREGANLVGYQIPAGVTVSTQAYSLHRDPAIFPDPFKFVPERWESPTKEMKDASLPFGGGSRICLGIHLAYREMRLATALFFREFPQARPSTKEGMSDDDMTMKAWFLMAPKGYRCLMEA</sequence>
<comment type="similarity">
    <text evidence="2 8">Belongs to the cytochrome P450 family.</text>
</comment>
<dbReference type="PANTHER" id="PTHR24305">
    <property type="entry name" value="CYTOCHROME P450"/>
    <property type="match status" value="1"/>
</dbReference>
<dbReference type="PRINTS" id="PR00385">
    <property type="entry name" value="P450"/>
</dbReference>
<keyword evidence="9" id="KW-1133">Transmembrane helix</keyword>
<evidence type="ECO:0000256" key="9">
    <source>
        <dbReference type="SAM" id="Phobius"/>
    </source>
</evidence>
<dbReference type="Gene3D" id="1.10.630.10">
    <property type="entry name" value="Cytochrome P450"/>
    <property type="match status" value="1"/>
</dbReference>
<evidence type="ECO:0000256" key="8">
    <source>
        <dbReference type="RuleBase" id="RU000461"/>
    </source>
</evidence>
<protein>
    <recommendedName>
        <fullName evidence="12">Cytochrome P450</fullName>
    </recommendedName>
</protein>
<dbReference type="CDD" id="cd11059">
    <property type="entry name" value="CYP_fungal"/>
    <property type="match status" value="1"/>
</dbReference>
<keyword evidence="6 7" id="KW-0408">Iron</keyword>
<dbReference type="SUPFAM" id="SSF48264">
    <property type="entry name" value="Cytochrome P450"/>
    <property type="match status" value="1"/>
</dbReference>
<dbReference type="Proteomes" id="UP001146351">
    <property type="component" value="Unassembled WGS sequence"/>
</dbReference>
<dbReference type="InterPro" id="IPR050121">
    <property type="entry name" value="Cytochrome_P450_monoxygenase"/>
</dbReference>
<dbReference type="GO" id="GO:0005506">
    <property type="term" value="F:iron ion binding"/>
    <property type="evidence" value="ECO:0007669"/>
    <property type="project" value="InterPro"/>
</dbReference>
<evidence type="ECO:0000256" key="6">
    <source>
        <dbReference type="ARBA" id="ARBA00023004"/>
    </source>
</evidence>
<evidence type="ECO:0000313" key="10">
    <source>
        <dbReference type="EMBL" id="KAJ5179471.1"/>
    </source>
</evidence>
<dbReference type="InterPro" id="IPR017972">
    <property type="entry name" value="Cyt_P450_CS"/>
</dbReference>
<evidence type="ECO:0000256" key="3">
    <source>
        <dbReference type="ARBA" id="ARBA00022617"/>
    </source>
</evidence>
<dbReference type="InterPro" id="IPR036396">
    <property type="entry name" value="Cyt_P450_sf"/>
</dbReference>
<dbReference type="InterPro" id="IPR002401">
    <property type="entry name" value="Cyt_P450_E_grp-I"/>
</dbReference>
<keyword evidence="5 8" id="KW-0560">Oxidoreductase</keyword>
<evidence type="ECO:0000313" key="11">
    <source>
        <dbReference type="Proteomes" id="UP001146351"/>
    </source>
</evidence>
<dbReference type="GO" id="GO:0016705">
    <property type="term" value="F:oxidoreductase activity, acting on paired donors, with incorporation or reduction of molecular oxygen"/>
    <property type="evidence" value="ECO:0007669"/>
    <property type="project" value="InterPro"/>
</dbReference>
<name>A0A9W9LVF4_9EURO</name>
<dbReference type="GO" id="GO:0043386">
    <property type="term" value="P:mycotoxin biosynthetic process"/>
    <property type="evidence" value="ECO:0007669"/>
    <property type="project" value="UniProtKB-ARBA"/>
</dbReference>
<evidence type="ECO:0000256" key="2">
    <source>
        <dbReference type="ARBA" id="ARBA00010617"/>
    </source>
</evidence>
<keyword evidence="9" id="KW-0812">Transmembrane</keyword>
<keyword evidence="9" id="KW-0472">Membrane</keyword>
<evidence type="ECO:0000256" key="4">
    <source>
        <dbReference type="ARBA" id="ARBA00022723"/>
    </source>
</evidence>
<comment type="cofactor">
    <cofactor evidence="1 7">
        <name>heme</name>
        <dbReference type="ChEBI" id="CHEBI:30413"/>
    </cofactor>
</comment>
<gene>
    <name evidence="10" type="ORF">N7492_002681</name>
</gene>
<keyword evidence="3 7" id="KW-0349">Heme</keyword>
<feature type="binding site" description="axial binding residue" evidence="7">
    <location>
        <position position="428"/>
    </location>
    <ligand>
        <name>heme</name>
        <dbReference type="ChEBI" id="CHEBI:30413"/>
    </ligand>
    <ligandPart>
        <name>Fe</name>
        <dbReference type="ChEBI" id="CHEBI:18248"/>
    </ligandPart>
</feature>
<keyword evidence="4 7" id="KW-0479">Metal-binding</keyword>
<dbReference type="AlphaFoldDB" id="A0A9W9LVF4"/>
<accession>A0A9W9LVF4</accession>
<keyword evidence="8" id="KW-0503">Monooxygenase</keyword>
<dbReference type="PRINTS" id="PR00463">
    <property type="entry name" value="EP450I"/>
</dbReference>
<evidence type="ECO:0008006" key="12">
    <source>
        <dbReference type="Google" id="ProtNLM"/>
    </source>
</evidence>
<keyword evidence="11" id="KW-1185">Reference proteome</keyword>
<dbReference type="OrthoDB" id="1470350at2759"/>